<dbReference type="InterPro" id="IPR017830">
    <property type="entry name" value="SQase_HpnE"/>
</dbReference>
<reference evidence="5 6" key="1">
    <citation type="submission" date="2018-03" db="EMBL/GenBank/DDBJ databases">
        <title>Genomic Encyclopedia of Type Strains, Phase III (KMG-III): the genomes of soil and plant-associated and newly described type strains.</title>
        <authorList>
            <person name="Whitman W."/>
        </authorList>
    </citation>
    <scope>NUCLEOTIDE SEQUENCE [LARGE SCALE GENOMIC DNA]</scope>
    <source>
        <strain evidence="5 6">CGMCC 4.7125</strain>
    </source>
</reference>
<dbReference type="GO" id="GO:0016491">
    <property type="term" value="F:oxidoreductase activity"/>
    <property type="evidence" value="ECO:0007669"/>
    <property type="project" value="UniProtKB-KW"/>
</dbReference>
<dbReference type="Proteomes" id="UP000238362">
    <property type="component" value="Unassembled WGS sequence"/>
</dbReference>
<dbReference type="EMBL" id="PVNH01000008">
    <property type="protein sequence ID" value="PRX45910.1"/>
    <property type="molecule type" value="Genomic_DNA"/>
</dbReference>
<evidence type="ECO:0000256" key="2">
    <source>
        <dbReference type="ARBA" id="ARBA00023002"/>
    </source>
</evidence>
<feature type="binding site" evidence="3">
    <location>
        <position position="236"/>
    </location>
    <ligand>
        <name>FAD</name>
        <dbReference type="ChEBI" id="CHEBI:57692"/>
    </ligand>
</feature>
<evidence type="ECO:0000313" key="6">
    <source>
        <dbReference type="Proteomes" id="UP000238362"/>
    </source>
</evidence>
<organism evidence="5 6">
    <name type="scientific">Prauserella shujinwangii</name>
    <dbReference type="NCBI Taxonomy" id="1453103"/>
    <lineage>
        <taxon>Bacteria</taxon>
        <taxon>Bacillati</taxon>
        <taxon>Actinomycetota</taxon>
        <taxon>Actinomycetes</taxon>
        <taxon>Pseudonocardiales</taxon>
        <taxon>Pseudonocardiaceae</taxon>
        <taxon>Prauserella</taxon>
    </lineage>
</organism>
<dbReference type="OrthoDB" id="7849608at2"/>
<evidence type="ECO:0000256" key="1">
    <source>
        <dbReference type="ARBA" id="ARBA00001974"/>
    </source>
</evidence>
<dbReference type="PRINTS" id="PR00757">
    <property type="entry name" value="AMINEOXDASEF"/>
</dbReference>
<evidence type="ECO:0000259" key="4">
    <source>
        <dbReference type="Pfam" id="PF01593"/>
    </source>
</evidence>
<dbReference type="RefSeq" id="WP_106180252.1">
    <property type="nucleotide sequence ID" value="NZ_PVNH01000008.1"/>
</dbReference>
<dbReference type="PANTHER" id="PTHR42923:SF47">
    <property type="entry name" value="BLR3003 PROTEIN"/>
    <property type="match status" value="1"/>
</dbReference>
<dbReference type="Pfam" id="PF01593">
    <property type="entry name" value="Amino_oxidase"/>
    <property type="match status" value="1"/>
</dbReference>
<gene>
    <name evidence="5" type="ORF">B0I33_10856</name>
</gene>
<proteinExistence type="predicted"/>
<dbReference type="AlphaFoldDB" id="A0A2T0LQY1"/>
<feature type="domain" description="Amine oxidase" evidence="4">
    <location>
        <begin position="12"/>
        <end position="434"/>
    </location>
</feature>
<dbReference type="InterPro" id="IPR001613">
    <property type="entry name" value="Flavin_amine_oxidase"/>
</dbReference>
<comment type="cofactor">
    <cofactor evidence="1">
        <name>FAD</name>
        <dbReference type="ChEBI" id="CHEBI:57692"/>
    </cofactor>
</comment>
<dbReference type="SUPFAM" id="SSF51905">
    <property type="entry name" value="FAD/NAD(P)-binding domain"/>
    <property type="match status" value="1"/>
</dbReference>
<evidence type="ECO:0000313" key="5">
    <source>
        <dbReference type="EMBL" id="PRX45910.1"/>
    </source>
</evidence>
<dbReference type="InterPro" id="IPR002937">
    <property type="entry name" value="Amino_oxidase"/>
</dbReference>
<keyword evidence="2" id="KW-0560">Oxidoreductase</keyword>
<dbReference type="NCBIfam" id="TIGR03467">
    <property type="entry name" value="HpnE"/>
    <property type="match status" value="1"/>
</dbReference>
<keyword evidence="6" id="KW-1185">Reference proteome</keyword>
<accession>A0A2T0LQY1</accession>
<name>A0A2T0LQY1_9PSEU</name>
<comment type="caution">
    <text evidence="5">The sequence shown here is derived from an EMBL/GenBank/DDBJ whole genome shotgun (WGS) entry which is preliminary data.</text>
</comment>
<dbReference type="Gene3D" id="3.50.50.60">
    <property type="entry name" value="FAD/NAD(P)-binding domain"/>
    <property type="match status" value="1"/>
</dbReference>
<protein>
    <submittedName>
        <fullName evidence="5">Squalene-associated FAD-dependent desaturase</fullName>
    </submittedName>
</protein>
<feature type="binding site" evidence="3">
    <location>
        <begin position="32"/>
        <end position="33"/>
    </location>
    <ligand>
        <name>FAD</name>
        <dbReference type="ChEBI" id="CHEBI:57692"/>
    </ligand>
</feature>
<sequence>MTAHVVVIGGGLAGLTAACDLADRGARVTLLEARARLGGATFSFDRDGIAADNGQHVLLRCYTDYRGLLSRLGSGDGIELQDRFTMPVLARDGTLTRLSRTGGPAPLHLAAGLARYAALSPADRLRILPAAAALRLLDPADPALDDRSFGDWLAAHGQNSATLAALWNLISVAALNCDADEASLALAVMVFRTALLDRADAADIGVPRVPLDDLHVRPAEKYLADRDAVVRTRAPVREVARDGSGFAVRLDDERLTADAVVVAAPPDAAAGLCPAEAGLRAERLRRLGSAPIVNVHVVYERPVTDLPFVATVGSPVQWIFDRTRVAGLSGGQYLTISLSAAGRWLDTPARELRETFLPELGRLLPAAAHTPHTHFFVTRERRATFRQAPGTARLRPEPSTALPGLVLAGAWTATGWPDTMEGAVRSGHTAAGLVTDQVLGGAA</sequence>
<evidence type="ECO:0000256" key="3">
    <source>
        <dbReference type="PIRSR" id="PIRSR601613-1"/>
    </source>
</evidence>
<dbReference type="PANTHER" id="PTHR42923">
    <property type="entry name" value="PROTOPORPHYRINOGEN OXIDASE"/>
    <property type="match status" value="1"/>
</dbReference>
<dbReference type="InterPro" id="IPR050464">
    <property type="entry name" value="Zeta_carotene_desat/Oxidored"/>
</dbReference>
<dbReference type="InterPro" id="IPR036188">
    <property type="entry name" value="FAD/NAD-bd_sf"/>
</dbReference>